<reference evidence="7" key="1">
    <citation type="submission" date="2019-04" db="EMBL/GenBank/DDBJ databases">
        <title>Draft genome sequence of Pseudonocardiaceae bacterium SL3-2-4.</title>
        <authorList>
            <person name="Ningsih F."/>
            <person name="Yokota A."/>
            <person name="Sakai Y."/>
            <person name="Nanatani K."/>
            <person name="Yabe S."/>
            <person name="Oetari A."/>
            <person name="Sjamsuridzal W."/>
        </authorList>
    </citation>
    <scope>NUCLEOTIDE SEQUENCE [LARGE SCALE GENOMIC DNA]</scope>
    <source>
        <strain evidence="7">SL3-2-4</strain>
    </source>
</reference>
<dbReference type="PANTHER" id="PTHR30055">
    <property type="entry name" value="HTH-TYPE TRANSCRIPTIONAL REGULATOR RUTR"/>
    <property type="match status" value="1"/>
</dbReference>
<evidence type="ECO:0000256" key="4">
    <source>
        <dbReference type="PROSITE-ProRule" id="PRU00335"/>
    </source>
</evidence>
<gene>
    <name evidence="6" type="ORF">GTS_01420</name>
</gene>
<evidence type="ECO:0000256" key="1">
    <source>
        <dbReference type="ARBA" id="ARBA00023015"/>
    </source>
</evidence>
<dbReference type="EMBL" id="BJFL01000001">
    <property type="protein sequence ID" value="GDY28509.1"/>
    <property type="molecule type" value="Genomic_DNA"/>
</dbReference>
<evidence type="ECO:0000313" key="7">
    <source>
        <dbReference type="Proteomes" id="UP000298860"/>
    </source>
</evidence>
<dbReference type="PRINTS" id="PR00455">
    <property type="entry name" value="HTHTETR"/>
</dbReference>
<dbReference type="Pfam" id="PF00440">
    <property type="entry name" value="TetR_N"/>
    <property type="match status" value="1"/>
</dbReference>
<name>A0A4D4J1J3_9PSEU</name>
<keyword evidence="2 4" id="KW-0238">DNA-binding</keyword>
<feature type="DNA-binding region" description="H-T-H motif" evidence="4">
    <location>
        <begin position="43"/>
        <end position="62"/>
    </location>
</feature>
<dbReference type="InterPro" id="IPR050109">
    <property type="entry name" value="HTH-type_TetR-like_transc_reg"/>
</dbReference>
<evidence type="ECO:0000256" key="3">
    <source>
        <dbReference type="ARBA" id="ARBA00023163"/>
    </source>
</evidence>
<dbReference type="SUPFAM" id="SSF46689">
    <property type="entry name" value="Homeodomain-like"/>
    <property type="match status" value="1"/>
</dbReference>
<proteinExistence type="predicted"/>
<evidence type="ECO:0000256" key="2">
    <source>
        <dbReference type="ARBA" id="ARBA00023125"/>
    </source>
</evidence>
<sequence>MTRLAEAGRPAVGLRERKKAKTRAAIREHAMRLFREQGYAATTVEQIAEAAEVSPSTFFRYFPTKEDVVLADDVDPILLAALRDQPADLAPIQAIRVAVRTTFEQLASDQWEQERERYRLVISVPELRSAMLDEVTRTTAMLTGALAERLGRDPDDFAVRTFSGALIGAMLAALLPALEDPDADLVGLVDAALARMEAGFPL</sequence>
<dbReference type="GO" id="GO:0003700">
    <property type="term" value="F:DNA-binding transcription factor activity"/>
    <property type="evidence" value="ECO:0007669"/>
    <property type="project" value="TreeGrafter"/>
</dbReference>
<dbReference type="Gene3D" id="1.10.10.60">
    <property type="entry name" value="Homeodomain-like"/>
    <property type="match status" value="1"/>
</dbReference>
<dbReference type="Gene3D" id="1.10.357.10">
    <property type="entry name" value="Tetracycline Repressor, domain 2"/>
    <property type="match status" value="1"/>
</dbReference>
<evidence type="ECO:0000259" key="5">
    <source>
        <dbReference type="PROSITE" id="PS50977"/>
    </source>
</evidence>
<organism evidence="6 7">
    <name type="scientific">Gandjariella thermophila</name>
    <dbReference type="NCBI Taxonomy" id="1931992"/>
    <lineage>
        <taxon>Bacteria</taxon>
        <taxon>Bacillati</taxon>
        <taxon>Actinomycetota</taxon>
        <taxon>Actinomycetes</taxon>
        <taxon>Pseudonocardiales</taxon>
        <taxon>Pseudonocardiaceae</taxon>
        <taxon>Gandjariella</taxon>
    </lineage>
</organism>
<dbReference type="InterPro" id="IPR041347">
    <property type="entry name" value="MftR_C"/>
</dbReference>
<comment type="caution">
    <text evidence="6">The sequence shown here is derived from an EMBL/GenBank/DDBJ whole genome shotgun (WGS) entry which is preliminary data.</text>
</comment>
<dbReference type="Pfam" id="PF17754">
    <property type="entry name" value="TetR_C_14"/>
    <property type="match status" value="1"/>
</dbReference>
<protein>
    <submittedName>
        <fullName evidence="6">TetR family transcriptional regulator</fullName>
    </submittedName>
</protein>
<dbReference type="InterPro" id="IPR001647">
    <property type="entry name" value="HTH_TetR"/>
</dbReference>
<dbReference type="PROSITE" id="PS50977">
    <property type="entry name" value="HTH_TETR_2"/>
    <property type="match status" value="1"/>
</dbReference>
<keyword evidence="7" id="KW-1185">Reference proteome</keyword>
<dbReference type="AlphaFoldDB" id="A0A4D4J1J3"/>
<keyword evidence="1" id="KW-0805">Transcription regulation</keyword>
<evidence type="ECO:0000313" key="6">
    <source>
        <dbReference type="EMBL" id="GDY28509.1"/>
    </source>
</evidence>
<dbReference type="PANTHER" id="PTHR30055:SF238">
    <property type="entry name" value="MYCOFACTOCIN BIOSYNTHESIS TRANSCRIPTIONAL REGULATOR MFTR-RELATED"/>
    <property type="match status" value="1"/>
</dbReference>
<keyword evidence="3" id="KW-0804">Transcription</keyword>
<dbReference type="Proteomes" id="UP000298860">
    <property type="component" value="Unassembled WGS sequence"/>
</dbReference>
<dbReference type="InterPro" id="IPR009057">
    <property type="entry name" value="Homeodomain-like_sf"/>
</dbReference>
<accession>A0A4D4J1J3</accession>
<dbReference type="GO" id="GO:0000976">
    <property type="term" value="F:transcription cis-regulatory region binding"/>
    <property type="evidence" value="ECO:0007669"/>
    <property type="project" value="TreeGrafter"/>
</dbReference>
<feature type="domain" description="HTH tetR-type" evidence="5">
    <location>
        <begin position="20"/>
        <end position="80"/>
    </location>
</feature>